<sequence length="66" mass="7815">MIVRPNEAVKGIKKIKEMARRDSSKDFPPHSRLLIVHSKILNAGDFHRYFHQFGNIEDLHQRQLLH</sequence>
<evidence type="ECO:0000313" key="2">
    <source>
        <dbReference type="Proteomes" id="UP000410492"/>
    </source>
</evidence>
<gene>
    <name evidence="1" type="ORF">CALMAC_LOCUS4649</name>
</gene>
<keyword evidence="2" id="KW-1185">Reference proteome</keyword>
<accession>A0A653BXZ1</accession>
<protein>
    <recommendedName>
        <fullName evidence="3">RRM domain-containing protein</fullName>
    </recommendedName>
</protein>
<reference evidence="1 2" key="1">
    <citation type="submission" date="2019-01" db="EMBL/GenBank/DDBJ databases">
        <authorList>
            <person name="Sayadi A."/>
        </authorList>
    </citation>
    <scope>NUCLEOTIDE SEQUENCE [LARGE SCALE GENOMIC DNA]</scope>
</reference>
<organism evidence="1 2">
    <name type="scientific">Callosobruchus maculatus</name>
    <name type="common">Southern cowpea weevil</name>
    <name type="synonym">Pulse bruchid</name>
    <dbReference type="NCBI Taxonomy" id="64391"/>
    <lineage>
        <taxon>Eukaryota</taxon>
        <taxon>Metazoa</taxon>
        <taxon>Ecdysozoa</taxon>
        <taxon>Arthropoda</taxon>
        <taxon>Hexapoda</taxon>
        <taxon>Insecta</taxon>
        <taxon>Pterygota</taxon>
        <taxon>Neoptera</taxon>
        <taxon>Endopterygota</taxon>
        <taxon>Coleoptera</taxon>
        <taxon>Polyphaga</taxon>
        <taxon>Cucujiformia</taxon>
        <taxon>Chrysomeloidea</taxon>
        <taxon>Chrysomelidae</taxon>
        <taxon>Bruchinae</taxon>
        <taxon>Bruchini</taxon>
        <taxon>Callosobruchus</taxon>
    </lineage>
</organism>
<name>A0A653BXZ1_CALMS</name>
<evidence type="ECO:0008006" key="3">
    <source>
        <dbReference type="Google" id="ProtNLM"/>
    </source>
</evidence>
<dbReference type="Proteomes" id="UP000410492">
    <property type="component" value="Unassembled WGS sequence"/>
</dbReference>
<proteinExistence type="predicted"/>
<dbReference type="EMBL" id="CAACVG010006544">
    <property type="protein sequence ID" value="VEN40508.1"/>
    <property type="molecule type" value="Genomic_DNA"/>
</dbReference>
<evidence type="ECO:0000313" key="1">
    <source>
        <dbReference type="EMBL" id="VEN40508.1"/>
    </source>
</evidence>
<dbReference type="AlphaFoldDB" id="A0A653BXZ1"/>